<feature type="compositionally biased region" description="Basic residues" evidence="1">
    <location>
        <begin position="119"/>
        <end position="130"/>
    </location>
</feature>
<dbReference type="AlphaFoldDB" id="A0A5N6PML5"/>
<comment type="caution">
    <text evidence="2">The sequence shown here is derived from an EMBL/GenBank/DDBJ whole genome shotgun (WGS) entry which is preliminary data.</text>
</comment>
<dbReference type="Pfam" id="PF14223">
    <property type="entry name" value="Retrotran_gag_2"/>
    <property type="match status" value="1"/>
</dbReference>
<dbReference type="EMBL" id="SZYD01000004">
    <property type="protein sequence ID" value="KAD6455163.1"/>
    <property type="molecule type" value="Genomic_DNA"/>
</dbReference>
<evidence type="ECO:0000313" key="3">
    <source>
        <dbReference type="Proteomes" id="UP000326396"/>
    </source>
</evidence>
<proteinExistence type="predicted"/>
<dbReference type="PANTHER" id="PTHR47481:SF40">
    <property type="entry name" value="RETROTRANSPOSON GAG DOMAIN-CONTAINING PROTEIN"/>
    <property type="match status" value="1"/>
</dbReference>
<reference evidence="2 3" key="1">
    <citation type="submission" date="2019-05" db="EMBL/GenBank/DDBJ databases">
        <title>Mikania micrantha, genome provides insights into the molecular mechanism of rapid growth.</title>
        <authorList>
            <person name="Liu B."/>
        </authorList>
    </citation>
    <scope>NUCLEOTIDE SEQUENCE [LARGE SCALE GENOMIC DNA]</scope>
    <source>
        <strain evidence="2">NLD-2019</strain>
        <tissue evidence="2">Leaf</tissue>
    </source>
</reference>
<organism evidence="2 3">
    <name type="scientific">Mikania micrantha</name>
    <name type="common">bitter vine</name>
    <dbReference type="NCBI Taxonomy" id="192012"/>
    <lineage>
        <taxon>Eukaryota</taxon>
        <taxon>Viridiplantae</taxon>
        <taxon>Streptophyta</taxon>
        <taxon>Embryophyta</taxon>
        <taxon>Tracheophyta</taxon>
        <taxon>Spermatophyta</taxon>
        <taxon>Magnoliopsida</taxon>
        <taxon>eudicotyledons</taxon>
        <taxon>Gunneridae</taxon>
        <taxon>Pentapetalae</taxon>
        <taxon>asterids</taxon>
        <taxon>campanulids</taxon>
        <taxon>Asterales</taxon>
        <taxon>Asteraceae</taxon>
        <taxon>Asteroideae</taxon>
        <taxon>Heliantheae alliance</taxon>
        <taxon>Eupatorieae</taxon>
        <taxon>Mikania</taxon>
    </lineage>
</organism>
<feature type="compositionally biased region" description="Polar residues" evidence="1">
    <location>
        <begin position="107"/>
        <end position="117"/>
    </location>
</feature>
<gene>
    <name evidence="2" type="ORF">E3N88_09869</name>
</gene>
<evidence type="ECO:0000256" key="1">
    <source>
        <dbReference type="SAM" id="MobiDB-lite"/>
    </source>
</evidence>
<dbReference type="PANTHER" id="PTHR47481">
    <property type="match status" value="1"/>
</dbReference>
<evidence type="ECO:0000313" key="2">
    <source>
        <dbReference type="EMBL" id="KAD6455163.1"/>
    </source>
</evidence>
<dbReference type="Proteomes" id="UP000326396">
    <property type="component" value="Linkage Group LG12"/>
</dbReference>
<feature type="region of interest" description="Disordered" evidence="1">
    <location>
        <begin position="102"/>
        <end position="146"/>
    </location>
</feature>
<protein>
    <submittedName>
        <fullName evidence="2">Uncharacterized protein</fullName>
    </submittedName>
</protein>
<name>A0A5N6PML5_9ASTR</name>
<sequence length="179" mass="19788">MTKDGIENPPSNCSSVDDYCQKLTDLSNQLAVVDQPISESQLILQLVRGLPIEYNNTAALINQQGVDWDQTLSILKDKVIRVDAHQTPLPTVLAAPAAPLPSASTTHNLSPGQSFSNRGRGRGRHQHFRGRGVCGRGSGRYQGHQWSTSHSPYPNWAWWNTPCPYPTQPPWRPSPYPAP</sequence>
<accession>A0A5N6PML5</accession>
<keyword evidence="3" id="KW-1185">Reference proteome</keyword>
<dbReference type="OrthoDB" id="1304322at2759"/>